<evidence type="ECO:0000256" key="3">
    <source>
        <dbReference type="ARBA" id="ARBA00022691"/>
    </source>
</evidence>
<protein>
    <submittedName>
        <fullName evidence="7">Methyltransferase</fullName>
    </submittedName>
</protein>
<evidence type="ECO:0000256" key="4">
    <source>
        <dbReference type="PIRSR" id="PIRSR005739-1"/>
    </source>
</evidence>
<dbReference type="PANTHER" id="PTHR43712:SF2">
    <property type="entry name" value="O-METHYLTRANSFERASE CICE"/>
    <property type="match status" value="1"/>
</dbReference>
<dbReference type="Pfam" id="PF00891">
    <property type="entry name" value="Methyltransf_2"/>
    <property type="match status" value="1"/>
</dbReference>
<keyword evidence="3" id="KW-0949">S-adenosyl-L-methionine</keyword>
<dbReference type="InterPro" id="IPR036390">
    <property type="entry name" value="WH_DNA-bd_sf"/>
</dbReference>
<evidence type="ECO:0000256" key="2">
    <source>
        <dbReference type="ARBA" id="ARBA00022679"/>
    </source>
</evidence>
<feature type="domain" description="O-methyltransferase C-terminal" evidence="5">
    <location>
        <begin position="117"/>
        <end position="324"/>
    </location>
</feature>
<dbReference type="InterPro" id="IPR016461">
    <property type="entry name" value="COMT-like"/>
</dbReference>
<feature type="active site" description="Proton acceptor" evidence="4">
    <location>
        <position position="253"/>
    </location>
</feature>
<dbReference type="InterPro" id="IPR036388">
    <property type="entry name" value="WH-like_DNA-bd_sf"/>
</dbReference>
<dbReference type="Pfam" id="PF08100">
    <property type="entry name" value="Dimerisation"/>
    <property type="match status" value="1"/>
</dbReference>
<evidence type="ECO:0000313" key="7">
    <source>
        <dbReference type="EMBL" id="KRR16571.1"/>
    </source>
</evidence>
<dbReference type="SUPFAM" id="SSF53335">
    <property type="entry name" value="S-adenosyl-L-methionine-dependent methyltransferases"/>
    <property type="match status" value="1"/>
</dbReference>
<dbReference type="SUPFAM" id="SSF46785">
    <property type="entry name" value="Winged helix' DNA-binding domain"/>
    <property type="match status" value="1"/>
</dbReference>
<dbReference type="GO" id="GO:0046983">
    <property type="term" value="F:protein dimerization activity"/>
    <property type="evidence" value="ECO:0007669"/>
    <property type="project" value="InterPro"/>
</dbReference>
<proteinExistence type="predicted"/>
<dbReference type="Gene3D" id="1.10.10.10">
    <property type="entry name" value="Winged helix-like DNA-binding domain superfamily/Winged helix DNA-binding domain"/>
    <property type="match status" value="1"/>
</dbReference>
<dbReference type="PIRSF" id="PIRSF005739">
    <property type="entry name" value="O-mtase"/>
    <property type="match status" value="1"/>
</dbReference>
<organism evidence="7 8">
    <name type="scientific">Bradyrhizobium lablabi</name>
    <dbReference type="NCBI Taxonomy" id="722472"/>
    <lineage>
        <taxon>Bacteria</taxon>
        <taxon>Pseudomonadati</taxon>
        <taxon>Pseudomonadota</taxon>
        <taxon>Alphaproteobacteria</taxon>
        <taxon>Hyphomicrobiales</taxon>
        <taxon>Nitrobacteraceae</taxon>
        <taxon>Bradyrhizobium</taxon>
    </lineage>
</organism>
<accession>A0A0R3M9L2</accession>
<evidence type="ECO:0000313" key="8">
    <source>
        <dbReference type="Proteomes" id="UP000051660"/>
    </source>
</evidence>
<keyword evidence="2 7" id="KW-0808">Transferase</keyword>
<evidence type="ECO:0000256" key="1">
    <source>
        <dbReference type="ARBA" id="ARBA00022603"/>
    </source>
</evidence>
<dbReference type="Gene3D" id="1.10.287.1350">
    <property type="match status" value="1"/>
</dbReference>
<dbReference type="OrthoDB" id="9766840at2"/>
<dbReference type="GO" id="GO:0032259">
    <property type="term" value="P:methylation"/>
    <property type="evidence" value="ECO:0007669"/>
    <property type="project" value="UniProtKB-KW"/>
</dbReference>
<reference evidence="7 8" key="1">
    <citation type="submission" date="2014-03" db="EMBL/GenBank/DDBJ databases">
        <title>Bradyrhizobium valentinum sp. nov., isolated from effective nodules of Lupinus mariae-josephae, a lupine endemic of basic-lime soils in Eastern Spain.</title>
        <authorList>
            <person name="Duran D."/>
            <person name="Rey L."/>
            <person name="Navarro A."/>
            <person name="Busquets A."/>
            <person name="Imperial J."/>
            <person name="Ruiz-Argueso T."/>
        </authorList>
    </citation>
    <scope>NUCLEOTIDE SEQUENCE [LARGE SCALE GENOMIC DNA]</scope>
    <source>
        <strain evidence="7 8">CCBAU 23086</strain>
    </source>
</reference>
<dbReference type="Gene3D" id="3.40.50.150">
    <property type="entry name" value="Vaccinia Virus protein VP39"/>
    <property type="match status" value="1"/>
</dbReference>
<comment type="caution">
    <text evidence="7">The sequence shown here is derived from an EMBL/GenBank/DDBJ whole genome shotgun (WGS) entry which is preliminary data.</text>
</comment>
<sequence length="343" mass="37507">MSSEHQSSPQSPPSHVRLMQMGSFAVPRVLYIAAELGLADELQSGAKSAAELAGPMKLHSPSLHRLMRTLASLGILAERETQRFQLTPLGEALKTEAPHSARSALRAFGRLHVQRAWDHFAYSLQTGRTGMEREWGVPLFDYLAQRPDEASLFSEAMVSFHGNEPPAVARAYDFSIFKTIVDVGGATGNLLATILFQHDRPRGVLFDLPHVVRDALAILRAHGVDERVTIQAGDFFQTVPAGGDAYLLSHVLHDWSEEQCLTILGHCRKAIGPDGRLLIIEMVLPAGDVPHPGKILDMGMLVIMGGRERTEAEYGHLLDRANFRLVKVVPTEAPASIVEAAPV</sequence>
<keyword evidence="1 7" id="KW-0489">Methyltransferase</keyword>
<dbReference type="InterPro" id="IPR001077">
    <property type="entry name" value="COMT_C"/>
</dbReference>
<dbReference type="CDD" id="cd02440">
    <property type="entry name" value="AdoMet_MTases"/>
    <property type="match status" value="1"/>
</dbReference>
<dbReference type="Proteomes" id="UP000051660">
    <property type="component" value="Unassembled WGS sequence"/>
</dbReference>
<dbReference type="AlphaFoldDB" id="A0A0R3M9L2"/>
<feature type="domain" description="O-methyltransferase dimerisation" evidence="6">
    <location>
        <begin position="21"/>
        <end position="93"/>
    </location>
</feature>
<dbReference type="RefSeq" id="WP_057862665.1">
    <property type="nucleotide sequence ID" value="NZ_LLYB01000126.1"/>
</dbReference>
<dbReference type="PROSITE" id="PS51683">
    <property type="entry name" value="SAM_OMT_II"/>
    <property type="match status" value="1"/>
</dbReference>
<dbReference type="GO" id="GO:0008171">
    <property type="term" value="F:O-methyltransferase activity"/>
    <property type="evidence" value="ECO:0007669"/>
    <property type="project" value="InterPro"/>
</dbReference>
<name>A0A0R3M9L2_9BRAD</name>
<dbReference type="PANTHER" id="PTHR43712">
    <property type="entry name" value="PUTATIVE (AFU_ORTHOLOGUE AFUA_4G14580)-RELATED"/>
    <property type="match status" value="1"/>
</dbReference>
<evidence type="ECO:0000259" key="6">
    <source>
        <dbReference type="Pfam" id="PF08100"/>
    </source>
</evidence>
<evidence type="ECO:0000259" key="5">
    <source>
        <dbReference type="Pfam" id="PF00891"/>
    </source>
</evidence>
<gene>
    <name evidence="7" type="ORF">CQ14_30560</name>
</gene>
<dbReference type="InterPro" id="IPR012967">
    <property type="entry name" value="COMT_dimerisation"/>
</dbReference>
<dbReference type="InterPro" id="IPR029063">
    <property type="entry name" value="SAM-dependent_MTases_sf"/>
</dbReference>
<dbReference type="EMBL" id="LLYB01000126">
    <property type="protein sequence ID" value="KRR16571.1"/>
    <property type="molecule type" value="Genomic_DNA"/>
</dbReference>